<dbReference type="InterPro" id="IPR016181">
    <property type="entry name" value="Acyl_CoA_acyltransferase"/>
</dbReference>
<proteinExistence type="predicted"/>
<keyword evidence="3" id="KW-1185">Reference proteome</keyword>
<feature type="domain" description="N-acetyltransferase" evidence="1">
    <location>
        <begin position="1"/>
        <end position="158"/>
    </location>
</feature>
<name>A0A646KPZ0_STRJU</name>
<evidence type="ECO:0000313" key="2">
    <source>
        <dbReference type="EMBL" id="MQT04305.1"/>
    </source>
</evidence>
<sequence>MRPARSDDADAVVRIVLARSAWLEERGLPSWRDSAEKLAALTSNKDGSTFVLEADGGPVGCTTVTTTTPPMAWTNEELAEPSLYLYGTVTDPALRKTKPGTLIARWAIDRAAREGREWVRRGCRFPGLVAYYQRQGFALIHEMRKTNGPMYLMGRRAERLDPLR</sequence>
<dbReference type="EMBL" id="VCLA01000191">
    <property type="protein sequence ID" value="MQT04305.1"/>
    <property type="molecule type" value="Genomic_DNA"/>
</dbReference>
<reference evidence="2 3" key="1">
    <citation type="submission" date="2019-05" db="EMBL/GenBank/DDBJ databases">
        <title>Comparative genomics and metabolomics analyses of clavulanic acid producing Streptomyces species provides insight into specialized metabolism and evolution of beta-lactam biosynthetic gene clusters.</title>
        <authorList>
            <person name="Moore M.A."/>
            <person name="Cruz-Morales P."/>
            <person name="Barona Gomez F."/>
            <person name="Kapil T."/>
        </authorList>
    </citation>
    <scope>NUCLEOTIDE SEQUENCE [LARGE SCALE GENOMIC DNA]</scope>
    <source>
        <strain evidence="2 3">NRRL 5741</strain>
    </source>
</reference>
<dbReference type="AlphaFoldDB" id="A0A646KPZ0"/>
<dbReference type="Pfam" id="PF00583">
    <property type="entry name" value="Acetyltransf_1"/>
    <property type="match status" value="1"/>
</dbReference>
<keyword evidence="2" id="KW-0808">Transferase</keyword>
<dbReference type="InterPro" id="IPR000182">
    <property type="entry name" value="GNAT_dom"/>
</dbReference>
<evidence type="ECO:0000313" key="3">
    <source>
        <dbReference type="Proteomes" id="UP000419138"/>
    </source>
</evidence>
<dbReference type="GO" id="GO:0016747">
    <property type="term" value="F:acyltransferase activity, transferring groups other than amino-acyl groups"/>
    <property type="evidence" value="ECO:0007669"/>
    <property type="project" value="InterPro"/>
</dbReference>
<evidence type="ECO:0000259" key="1">
    <source>
        <dbReference type="PROSITE" id="PS51186"/>
    </source>
</evidence>
<accession>A0A646KPZ0</accession>
<dbReference type="Proteomes" id="UP000419138">
    <property type="component" value="Unassembled WGS sequence"/>
</dbReference>
<dbReference type="Gene3D" id="3.40.630.30">
    <property type="match status" value="1"/>
</dbReference>
<gene>
    <name evidence="2" type="ORF">FF041_30330</name>
</gene>
<dbReference type="SUPFAM" id="SSF55729">
    <property type="entry name" value="Acyl-CoA N-acyltransferases (Nat)"/>
    <property type="match status" value="1"/>
</dbReference>
<dbReference type="PROSITE" id="PS51186">
    <property type="entry name" value="GNAT"/>
    <property type="match status" value="1"/>
</dbReference>
<dbReference type="OrthoDB" id="4095657at2"/>
<protein>
    <submittedName>
        <fullName evidence="2">GNAT family N-acetyltransferase</fullName>
    </submittedName>
</protein>
<organism evidence="2 3">
    <name type="scientific">Streptomyces jumonjinensis</name>
    <dbReference type="NCBI Taxonomy" id="1945"/>
    <lineage>
        <taxon>Bacteria</taxon>
        <taxon>Bacillati</taxon>
        <taxon>Actinomycetota</taxon>
        <taxon>Actinomycetes</taxon>
        <taxon>Kitasatosporales</taxon>
        <taxon>Streptomycetaceae</taxon>
        <taxon>Streptomyces</taxon>
    </lineage>
</organism>
<comment type="caution">
    <text evidence="2">The sequence shown here is derived from an EMBL/GenBank/DDBJ whole genome shotgun (WGS) entry which is preliminary data.</text>
</comment>